<feature type="chain" id="PRO_5006447513" evidence="6">
    <location>
        <begin position="26"/>
        <end position="451"/>
    </location>
</feature>
<comment type="subcellular location">
    <subcellularLocation>
        <location evidence="1">Membrane</location>
        <topology evidence="1">Single-pass type II membrane protein</topology>
    </subcellularLocation>
</comment>
<evidence type="ECO:0000256" key="2">
    <source>
        <dbReference type="ARBA" id="ARBA00022676"/>
    </source>
</evidence>
<accession>A0A0R3RHG5</accession>
<evidence type="ECO:0000313" key="7">
    <source>
        <dbReference type="Proteomes" id="UP000050640"/>
    </source>
</evidence>
<reference evidence="8" key="1">
    <citation type="submission" date="2017-02" db="UniProtKB">
        <authorList>
            <consortium name="WormBaseParasite"/>
        </authorList>
    </citation>
    <scope>IDENTIFICATION</scope>
</reference>
<dbReference type="PANTHER" id="PTHR46671">
    <property type="entry name" value="PROTEIN CBG11221"/>
    <property type="match status" value="1"/>
</dbReference>
<dbReference type="WBParaSite" id="EEL_0000088801-mRNA-1">
    <property type="protein sequence ID" value="EEL_0000088801-mRNA-1"/>
    <property type="gene ID" value="EEL_0000088801"/>
</dbReference>
<sequence>MMSNLSIFLLSVAFLLLSDLYRSYASGNARPVNRNKPLQHFPPILYRFSPTKAACNLIVNNPTVAKKFASWSVVNKKAHLIIFHLQKPFTVQSESMDKLITNSCNQILRRGSYLRNPRSEIEKNFPIAFIRVVYRAYHLQELLLNLMYAPQNLYCYALDRKSDKLFHDHMRNLSECFPNVILTKTEYDVDSAGHNMTRSYLECLNIVWRNPRWKYAVLLQNDDIPLKTNYEIVKILDAFNGSNVINIGRPYLHRLPPNTNWSYAALNLFKNQSRNRPDVKLKIAKGSSAVILARRFVDFIMKDLNLTALIQIFDSGSYGTDEMLFQSLHSDDSLDAPGGFTRKCIDQRSDFVARYVAWSWSVQPCRSGIYRHNVCIFGVADLINLKDLEYLFANKMLPEVDYGAISCWASYLADRIASNPTIDLENYRDIQVVRFNRNRKKWRKNLSLFQC</sequence>
<keyword evidence="6" id="KW-0732">Signal</keyword>
<dbReference type="GO" id="GO:0016020">
    <property type="term" value="C:membrane"/>
    <property type="evidence" value="ECO:0007669"/>
    <property type="project" value="UniProtKB-SubCell"/>
</dbReference>
<dbReference type="STRING" id="1147741.A0A0R3RHG5"/>
<keyword evidence="3" id="KW-0808">Transferase</keyword>
<keyword evidence="4" id="KW-0472">Membrane</keyword>
<organism evidence="7 8">
    <name type="scientific">Elaeophora elaphi</name>
    <dbReference type="NCBI Taxonomy" id="1147741"/>
    <lineage>
        <taxon>Eukaryota</taxon>
        <taxon>Metazoa</taxon>
        <taxon>Ecdysozoa</taxon>
        <taxon>Nematoda</taxon>
        <taxon>Chromadorea</taxon>
        <taxon>Rhabditida</taxon>
        <taxon>Spirurina</taxon>
        <taxon>Spiruromorpha</taxon>
        <taxon>Filarioidea</taxon>
        <taxon>Onchocercidae</taxon>
        <taxon>Elaeophora</taxon>
    </lineage>
</organism>
<evidence type="ECO:0000256" key="5">
    <source>
        <dbReference type="ARBA" id="ARBA00023180"/>
    </source>
</evidence>
<dbReference type="Pfam" id="PF02485">
    <property type="entry name" value="Branch"/>
    <property type="match status" value="1"/>
</dbReference>
<evidence type="ECO:0000256" key="3">
    <source>
        <dbReference type="ARBA" id="ARBA00022679"/>
    </source>
</evidence>
<dbReference type="AlphaFoldDB" id="A0A0R3RHG5"/>
<dbReference type="Proteomes" id="UP000050640">
    <property type="component" value="Unplaced"/>
</dbReference>
<proteinExistence type="predicted"/>
<keyword evidence="5" id="KW-0325">Glycoprotein</keyword>
<protein>
    <submittedName>
        <fullName evidence="8">Core-2/I-Branching enzyme</fullName>
    </submittedName>
</protein>
<keyword evidence="2" id="KW-0328">Glycosyltransferase</keyword>
<feature type="signal peptide" evidence="6">
    <location>
        <begin position="1"/>
        <end position="25"/>
    </location>
</feature>
<evidence type="ECO:0000256" key="6">
    <source>
        <dbReference type="SAM" id="SignalP"/>
    </source>
</evidence>
<evidence type="ECO:0000313" key="8">
    <source>
        <dbReference type="WBParaSite" id="EEL_0000088801-mRNA-1"/>
    </source>
</evidence>
<dbReference type="GO" id="GO:0016757">
    <property type="term" value="F:glycosyltransferase activity"/>
    <property type="evidence" value="ECO:0007669"/>
    <property type="project" value="UniProtKB-KW"/>
</dbReference>
<evidence type="ECO:0000256" key="1">
    <source>
        <dbReference type="ARBA" id="ARBA00004606"/>
    </source>
</evidence>
<keyword evidence="7" id="KW-1185">Reference proteome</keyword>
<dbReference type="InterPro" id="IPR003406">
    <property type="entry name" value="Glyco_trans_14"/>
</dbReference>
<evidence type="ECO:0000256" key="4">
    <source>
        <dbReference type="ARBA" id="ARBA00023136"/>
    </source>
</evidence>
<dbReference type="PANTHER" id="PTHR46671:SF7">
    <property type="entry name" value="CORE-2_I-BRANCHING ENZYME"/>
    <property type="match status" value="1"/>
</dbReference>
<name>A0A0R3RHG5_9BILA</name>